<accession>A0A1N6Q3V6</accession>
<dbReference type="InterPro" id="IPR010982">
    <property type="entry name" value="Lambda_DNA-bd_dom_sf"/>
</dbReference>
<dbReference type="Proteomes" id="UP000186895">
    <property type="component" value="Unassembled WGS sequence"/>
</dbReference>
<dbReference type="SUPFAM" id="SSF47413">
    <property type="entry name" value="lambda repressor-like DNA-binding domains"/>
    <property type="match status" value="1"/>
</dbReference>
<keyword evidence="4" id="KW-1185">Reference proteome</keyword>
<dbReference type="CDD" id="cd00093">
    <property type="entry name" value="HTH_XRE"/>
    <property type="match status" value="1"/>
</dbReference>
<dbReference type="RefSeq" id="WP_076461622.1">
    <property type="nucleotide sequence ID" value="NZ_FTMN01000002.1"/>
</dbReference>
<dbReference type="GO" id="GO:0003677">
    <property type="term" value="F:DNA binding"/>
    <property type="evidence" value="ECO:0007669"/>
    <property type="project" value="InterPro"/>
</dbReference>
<gene>
    <name evidence="3" type="ORF">SAMN05421647_102236</name>
</gene>
<name>A0A1N6Q3V6_9GAMM</name>
<dbReference type="Gene3D" id="1.10.260.40">
    <property type="entry name" value="lambda repressor-like DNA-binding domains"/>
    <property type="match status" value="1"/>
</dbReference>
<dbReference type="AlphaFoldDB" id="A0A1N6Q3V6"/>
<dbReference type="STRING" id="49186.SAMN05421647_102236"/>
<evidence type="ECO:0000313" key="4">
    <source>
        <dbReference type="Proteomes" id="UP000186895"/>
    </source>
</evidence>
<feature type="compositionally biased region" description="Basic and acidic residues" evidence="1">
    <location>
        <begin position="1"/>
        <end position="16"/>
    </location>
</feature>
<dbReference type="PROSITE" id="PS50943">
    <property type="entry name" value="HTH_CROC1"/>
    <property type="match status" value="1"/>
</dbReference>
<reference evidence="3 4" key="1">
    <citation type="submission" date="2017-01" db="EMBL/GenBank/DDBJ databases">
        <authorList>
            <person name="Mah S.A."/>
            <person name="Swanson W.J."/>
            <person name="Moy G.W."/>
            <person name="Vacquier V.D."/>
        </authorList>
    </citation>
    <scope>NUCLEOTIDE SEQUENCE [LARGE SCALE GENOMIC DNA]</scope>
    <source>
        <strain evidence="3 4">DSM 7027</strain>
    </source>
</reference>
<protein>
    <submittedName>
        <fullName evidence="3">Helix-turn-helix</fullName>
    </submittedName>
</protein>
<dbReference type="Pfam" id="PF01381">
    <property type="entry name" value="HTH_3"/>
    <property type="match status" value="1"/>
</dbReference>
<sequence>MSDLGSRLKEEREAHELSQPGLAELAGTSRRTVIAWEKGDSSPTGVQLSSLAKHGFDVLYILTGERAGEPEPLKPDESALLDNYRHLCDEQREAVYRVSEVMSAGQKTDKKTNQG</sequence>
<proteinExistence type="predicted"/>
<evidence type="ECO:0000256" key="1">
    <source>
        <dbReference type="SAM" id="MobiDB-lite"/>
    </source>
</evidence>
<evidence type="ECO:0000313" key="3">
    <source>
        <dbReference type="EMBL" id="SIQ11263.1"/>
    </source>
</evidence>
<feature type="region of interest" description="Disordered" evidence="1">
    <location>
        <begin position="1"/>
        <end position="24"/>
    </location>
</feature>
<evidence type="ECO:0000259" key="2">
    <source>
        <dbReference type="PROSITE" id="PS50943"/>
    </source>
</evidence>
<dbReference type="InterPro" id="IPR001387">
    <property type="entry name" value="Cro/C1-type_HTH"/>
</dbReference>
<dbReference type="SMART" id="SM00530">
    <property type="entry name" value="HTH_XRE"/>
    <property type="match status" value="1"/>
</dbReference>
<dbReference type="EMBL" id="FTMN01000002">
    <property type="protein sequence ID" value="SIQ11263.1"/>
    <property type="molecule type" value="Genomic_DNA"/>
</dbReference>
<organism evidence="3 4">
    <name type="scientific">Marinobacterium stanieri</name>
    <dbReference type="NCBI Taxonomy" id="49186"/>
    <lineage>
        <taxon>Bacteria</taxon>
        <taxon>Pseudomonadati</taxon>
        <taxon>Pseudomonadota</taxon>
        <taxon>Gammaproteobacteria</taxon>
        <taxon>Oceanospirillales</taxon>
        <taxon>Oceanospirillaceae</taxon>
        <taxon>Marinobacterium</taxon>
    </lineage>
</organism>
<feature type="domain" description="HTH cro/C1-type" evidence="2">
    <location>
        <begin position="8"/>
        <end position="53"/>
    </location>
</feature>